<sequence>MNSIFKNLILGLLIFGFACSSSSNEVFTDTPPPKDTPKNPPSFQIAVVSDSFEGEDFVVAGSEGWNFMVAYKTMANGKTFHFEAVKGALPIIMKDDEGSNYNIFGLAVDGVNEGTQLTPMNAFMGYWFSWGAFYPGLEIYESSIPLQNTGSSVQGSNGWLVPRDQVIVGALRDAIPAIDDPQFTSPKDEGLVANLKDDALVIGVLLEDEARAYPHFIMNWHEIVNDKIGNTSFSVVFCPLTGTATVWNRVINNQETTFGVSGFLYNSNVVPYDRNTNSNWSQMLQLSVQGQLQTTPSQNLFVLETSVETWKAITTGSKILSTNTGYNREYRINPYGNYPTNSAVNFPVNFTDTRLHPKERVLGVLVNGKAKAYRFASFK</sequence>
<name>A0A434AT83_9BACT</name>
<evidence type="ECO:0000313" key="2">
    <source>
        <dbReference type="EMBL" id="RUT77644.1"/>
    </source>
</evidence>
<evidence type="ECO:0000313" key="3">
    <source>
        <dbReference type="Proteomes" id="UP000282985"/>
    </source>
</evidence>
<proteinExistence type="predicted"/>
<dbReference type="InterPro" id="IPR021516">
    <property type="entry name" value="DUF3179"/>
</dbReference>
<feature type="signal peptide" evidence="1">
    <location>
        <begin position="1"/>
        <end position="23"/>
    </location>
</feature>
<feature type="chain" id="PRO_5019084293" evidence="1">
    <location>
        <begin position="24"/>
        <end position="379"/>
    </location>
</feature>
<dbReference type="Proteomes" id="UP000282985">
    <property type="component" value="Unassembled WGS sequence"/>
</dbReference>
<keyword evidence="3" id="KW-1185">Reference proteome</keyword>
<evidence type="ECO:0000256" key="1">
    <source>
        <dbReference type="SAM" id="SignalP"/>
    </source>
</evidence>
<dbReference type="EMBL" id="RJJX01000017">
    <property type="protein sequence ID" value="RUT77644.1"/>
    <property type="molecule type" value="Genomic_DNA"/>
</dbReference>
<dbReference type="AlphaFoldDB" id="A0A434AT83"/>
<dbReference type="PROSITE" id="PS51257">
    <property type="entry name" value="PROKAR_LIPOPROTEIN"/>
    <property type="match status" value="1"/>
</dbReference>
<accession>A0A434AT83</accession>
<dbReference type="OrthoDB" id="9806357at2"/>
<dbReference type="RefSeq" id="WP_127344210.1">
    <property type="nucleotide sequence ID" value="NZ_RJJX01000017.1"/>
</dbReference>
<reference evidence="2 3" key="1">
    <citation type="submission" date="2018-11" db="EMBL/GenBank/DDBJ databases">
        <title>Parancylomarina longa gen. nov., sp. nov., isolated from sediments of southern Okinawa.</title>
        <authorList>
            <person name="Fu T."/>
        </authorList>
    </citation>
    <scope>NUCLEOTIDE SEQUENCE [LARGE SCALE GENOMIC DNA]</scope>
    <source>
        <strain evidence="2 3">T3-2 S1-C</strain>
    </source>
</reference>
<comment type="caution">
    <text evidence="2">The sequence shown here is derived from an EMBL/GenBank/DDBJ whole genome shotgun (WGS) entry which is preliminary data.</text>
</comment>
<organism evidence="2 3">
    <name type="scientific">Ancylomarina longa</name>
    <dbReference type="NCBI Taxonomy" id="2487017"/>
    <lineage>
        <taxon>Bacteria</taxon>
        <taxon>Pseudomonadati</taxon>
        <taxon>Bacteroidota</taxon>
        <taxon>Bacteroidia</taxon>
        <taxon>Marinilabiliales</taxon>
        <taxon>Marinifilaceae</taxon>
        <taxon>Ancylomarina</taxon>
    </lineage>
</organism>
<dbReference type="Pfam" id="PF11376">
    <property type="entry name" value="DUF3179"/>
    <property type="match status" value="2"/>
</dbReference>
<gene>
    <name evidence="2" type="ORF">DLK05_11985</name>
</gene>
<keyword evidence="1" id="KW-0732">Signal</keyword>
<protein>
    <submittedName>
        <fullName evidence="2">DUF3179 domain-containing protein</fullName>
    </submittedName>
</protein>